<dbReference type="Proteomes" id="UP001239111">
    <property type="component" value="Chromosome 1"/>
</dbReference>
<keyword evidence="2" id="KW-1185">Reference proteome</keyword>
<evidence type="ECO:0000313" key="2">
    <source>
        <dbReference type="Proteomes" id="UP001239111"/>
    </source>
</evidence>
<dbReference type="EMBL" id="CM056741">
    <property type="protein sequence ID" value="KAJ8688094.1"/>
    <property type="molecule type" value="Genomic_DNA"/>
</dbReference>
<reference evidence="1" key="1">
    <citation type="submission" date="2023-04" db="EMBL/GenBank/DDBJ databases">
        <title>A chromosome-level genome assembly of the parasitoid wasp Eretmocerus hayati.</title>
        <authorList>
            <person name="Zhong Y."/>
            <person name="Liu S."/>
            <person name="Liu Y."/>
        </authorList>
    </citation>
    <scope>NUCLEOTIDE SEQUENCE</scope>
    <source>
        <strain evidence="1">ZJU_SS_LIU_2023</strain>
    </source>
</reference>
<organism evidence="1 2">
    <name type="scientific">Eretmocerus hayati</name>
    <dbReference type="NCBI Taxonomy" id="131215"/>
    <lineage>
        <taxon>Eukaryota</taxon>
        <taxon>Metazoa</taxon>
        <taxon>Ecdysozoa</taxon>
        <taxon>Arthropoda</taxon>
        <taxon>Hexapoda</taxon>
        <taxon>Insecta</taxon>
        <taxon>Pterygota</taxon>
        <taxon>Neoptera</taxon>
        <taxon>Endopterygota</taxon>
        <taxon>Hymenoptera</taxon>
        <taxon>Apocrita</taxon>
        <taxon>Proctotrupomorpha</taxon>
        <taxon>Chalcidoidea</taxon>
        <taxon>Aphelinidae</taxon>
        <taxon>Aphelininae</taxon>
        <taxon>Eretmocerus</taxon>
    </lineage>
</organism>
<sequence length="134" mass="15797">MSVLNELKRELEILKGEEDANMKGIKRNERLTHKVDDAIIEKKNGRGEILKSLDGCNKHLEKFESEKNDIADSKNRLELDMKTIDFEMKNKCQEITIKMKDEDEEVKKAYEMKRKSLEWKKQVCRQPDSVVRSL</sequence>
<proteinExistence type="predicted"/>
<accession>A0ACC2PXU6</accession>
<comment type="caution">
    <text evidence="1">The sequence shown here is derived from an EMBL/GenBank/DDBJ whole genome shotgun (WGS) entry which is preliminary data.</text>
</comment>
<gene>
    <name evidence="1" type="ORF">QAD02_023889</name>
</gene>
<evidence type="ECO:0000313" key="1">
    <source>
        <dbReference type="EMBL" id="KAJ8688094.1"/>
    </source>
</evidence>
<protein>
    <submittedName>
        <fullName evidence="1">Uncharacterized protein</fullName>
    </submittedName>
</protein>
<name>A0ACC2PXU6_9HYME</name>